<dbReference type="InterPro" id="IPR039424">
    <property type="entry name" value="SBP_5"/>
</dbReference>
<dbReference type="eggNOG" id="COG0747">
    <property type="taxonomic scope" value="Bacteria"/>
</dbReference>
<gene>
    <name evidence="7" type="ORF">RGI145_20220</name>
</gene>
<dbReference type="Gene3D" id="3.10.105.10">
    <property type="entry name" value="Dipeptide-binding Protein, Domain 3"/>
    <property type="match status" value="1"/>
</dbReference>
<dbReference type="CDD" id="cd08498">
    <property type="entry name" value="PBP2_NikA_DppA_OppA_like_2"/>
    <property type="match status" value="1"/>
</dbReference>
<dbReference type="KEGG" id="rgi:RGI145_20220"/>
<accession>A0A1L7ALJ1</accession>
<dbReference type="GO" id="GO:0030288">
    <property type="term" value="C:outer membrane-bounded periplasmic space"/>
    <property type="evidence" value="ECO:0007669"/>
    <property type="project" value="UniProtKB-ARBA"/>
</dbReference>
<dbReference type="GO" id="GO:1904680">
    <property type="term" value="F:peptide transmembrane transporter activity"/>
    <property type="evidence" value="ECO:0007669"/>
    <property type="project" value="TreeGrafter"/>
</dbReference>
<dbReference type="RefSeq" id="WP_075800368.1">
    <property type="nucleotide sequence ID" value="NZ_CP015584.1"/>
</dbReference>
<dbReference type="InterPro" id="IPR030678">
    <property type="entry name" value="Peptide/Ni-bd"/>
</dbReference>
<comment type="similarity">
    <text evidence="2">Belongs to the bacterial solute-binding protein 5 family.</text>
</comment>
<dbReference type="PANTHER" id="PTHR30290">
    <property type="entry name" value="PERIPLASMIC BINDING COMPONENT OF ABC TRANSPORTER"/>
    <property type="match status" value="1"/>
</dbReference>
<name>A0A1L7ALJ1_9PROT</name>
<dbReference type="SUPFAM" id="SSF53850">
    <property type="entry name" value="Periplasmic binding protein-like II"/>
    <property type="match status" value="1"/>
</dbReference>
<organism evidence="7 8">
    <name type="scientific">Roseomonas gilardii</name>
    <dbReference type="NCBI Taxonomy" id="257708"/>
    <lineage>
        <taxon>Bacteria</taxon>
        <taxon>Pseudomonadati</taxon>
        <taxon>Pseudomonadota</taxon>
        <taxon>Alphaproteobacteria</taxon>
        <taxon>Acetobacterales</taxon>
        <taxon>Roseomonadaceae</taxon>
        <taxon>Roseomonas</taxon>
    </lineage>
</organism>
<keyword evidence="3" id="KW-0813">Transport</keyword>
<evidence type="ECO:0000313" key="7">
    <source>
        <dbReference type="EMBL" id="APT59658.1"/>
    </source>
</evidence>
<keyword evidence="4" id="KW-0732">Signal</keyword>
<dbReference type="Gene3D" id="3.90.76.10">
    <property type="entry name" value="Dipeptide-binding Protein, Domain 1"/>
    <property type="match status" value="1"/>
</dbReference>
<dbReference type="Pfam" id="PF00496">
    <property type="entry name" value="SBP_bac_5"/>
    <property type="match status" value="1"/>
</dbReference>
<dbReference type="InterPro" id="IPR000914">
    <property type="entry name" value="SBP_5_dom"/>
</dbReference>
<sequence>MHRPGESAHDIPSDPSRHAPCPRGAGRGAAIPARAADLRIGTQNVPTLDPHFLLLDSNIAYNQHIYGALTDTDEHGKLRPDLATSWTSDGRNTWRFNLRKGVTFHDGTPFTADDVVFSLDRVPNVPNNPSPYSGQLLGVTKILKVDDHTVDIVTDGFVPLLPAQIAKLSILSKKAMEGRSTEDLNQGRAAIGTGPYQVVQVQGKERIQLRRFEGYWGQKPDWERVEFRILPSDGARSAALLSGDVDLIEFVPLQDAARLAKTPGIVVHSGNSARVMYLGVNVDPKLEVPGGRSPMQDPKVREAISLAMNRQGLVRSTLEGYGRVATQVGVPGMLGYLDDVQADPFRPDDARKVLAEAGYPDGFATSLVCPNGRYVADAQTCQAIGQMLARIGIKASVETMPASVFFSRIKTGSNPAPLFLTAWSNVMGDAGYTLNNLYHSFDREAKMGSTNRSGYSDAETDRLIDAALREPDAARRLELLKSANRRGLEARVLLPLFSAPVVLASKASIRYDVGDSGSSEMTSAMRAHPLR</sequence>
<dbReference type="PIRSF" id="PIRSF002741">
    <property type="entry name" value="MppA"/>
    <property type="match status" value="1"/>
</dbReference>
<dbReference type="STRING" id="257708.RGI145_20220"/>
<dbReference type="EMBL" id="CP015584">
    <property type="protein sequence ID" value="APT59658.1"/>
    <property type="molecule type" value="Genomic_DNA"/>
</dbReference>
<evidence type="ECO:0000259" key="6">
    <source>
        <dbReference type="Pfam" id="PF00496"/>
    </source>
</evidence>
<comment type="subcellular location">
    <subcellularLocation>
        <location evidence="1">Periplasm</location>
    </subcellularLocation>
</comment>
<reference evidence="7 8" key="1">
    <citation type="submission" date="2016-05" db="EMBL/GenBank/DDBJ databases">
        <title>Complete Genome and Methylome Analysis of Psychrotrophic Bacterial Isolates from Antarctic Lake Untersee.</title>
        <authorList>
            <person name="Fomenkov A."/>
            <person name="Akimov V.N."/>
            <person name="Vasilyeva L.V."/>
            <person name="Andersen D."/>
            <person name="Vincze T."/>
            <person name="Roberts R.J."/>
        </authorList>
    </citation>
    <scope>NUCLEOTIDE SEQUENCE [LARGE SCALE GENOMIC DNA]</scope>
    <source>
        <strain evidence="7 8">U14-5</strain>
    </source>
</reference>
<evidence type="ECO:0000256" key="3">
    <source>
        <dbReference type="ARBA" id="ARBA00022448"/>
    </source>
</evidence>
<protein>
    <recommendedName>
        <fullName evidence="6">Solute-binding protein family 5 domain-containing protein</fullName>
    </recommendedName>
</protein>
<evidence type="ECO:0000256" key="1">
    <source>
        <dbReference type="ARBA" id="ARBA00004418"/>
    </source>
</evidence>
<dbReference type="GO" id="GO:0015833">
    <property type="term" value="P:peptide transport"/>
    <property type="evidence" value="ECO:0007669"/>
    <property type="project" value="TreeGrafter"/>
</dbReference>
<feature type="domain" description="Solute-binding protein family 5" evidence="6">
    <location>
        <begin position="77"/>
        <end position="442"/>
    </location>
</feature>
<evidence type="ECO:0000256" key="5">
    <source>
        <dbReference type="SAM" id="MobiDB-lite"/>
    </source>
</evidence>
<evidence type="ECO:0000256" key="2">
    <source>
        <dbReference type="ARBA" id="ARBA00005695"/>
    </source>
</evidence>
<evidence type="ECO:0000256" key="4">
    <source>
        <dbReference type="ARBA" id="ARBA00022729"/>
    </source>
</evidence>
<evidence type="ECO:0000313" key="8">
    <source>
        <dbReference type="Proteomes" id="UP000185494"/>
    </source>
</evidence>
<dbReference type="PANTHER" id="PTHR30290:SF9">
    <property type="entry name" value="OLIGOPEPTIDE-BINDING PROTEIN APPA"/>
    <property type="match status" value="1"/>
</dbReference>
<dbReference type="Proteomes" id="UP000185494">
    <property type="component" value="Chromosome 2"/>
</dbReference>
<dbReference type="GO" id="GO:0043190">
    <property type="term" value="C:ATP-binding cassette (ABC) transporter complex"/>
    <property type="evidence" value="ECO:0007669"/>
    <property type="project" value="InterPro"/>
</dbReference>
<proteinExistence type="inferred from homology"/>
<feature type="compositionally biased region" description="Basic and acidic residues" evidence="5">
    <location>
        <begin position="1"/>
        <end position="17"/>
    </location>
</feature>
<dbReference type="Gene3D" id="3.40.190.10">
    <property type="entry name" value="Periplasmic binding protein-like II"/>
    <property type="match status" value="1"/>
</dbReference>
<feature type="compositionally biased region" description="Low complexity" evidence="5">
    <location>
        <begin position="19"/>
        <end position="28"/>
    </location>
</feature>
<dbReference type="AlphaFoldDB" id="A0A1L7ALJ1"/>
<feature type="region of interest" description="Disordered" evidence="5">
    <location>
        <begin position="1"/>
        <end position="28"/>
    </location>
</feature>